<gene>
    <name evidence="1" type="ORF">M407DRAFT_232511</name>
</gene>
<dbReference type="Proteomes" id="UP000054248">
    <property type="component" value="Unassembled WGS sequence"/>
</dbReference>
<dbReference type="EMBL" id="KN823581">
    <property type="protein sequence ID" value="KIO16378.1"/>
    <property type="molecule type" value="Genomic_DNA"/>
</dbReference>
<name>A0A0C3K4S8_9AGAM</name>
<accession>A0A0C3K4S8</accession>
<evidence type="ECO:0000313" key="2">
    <source>
        <dbReference type="Proteomes" id="UP000054248"/>
    </source>
</evidence>
<dbReference type="AlphaFoldDB" id="A0A0C3K4S8"/>
<organism evidence="1 2">
    <name type="scientific">Tulasnella calospora MUT 4182</name>
    <dbReference type="NCBI Taxonomy" id="1051891"/>
    <lineage>
        <taxon>Eukaryota</taxon>
        <taxon>Fungi</taxon>
        <taxon>Dikarya</taxon>
        <taxon>Basidiomycota</taxon>
        <taxon>Agaricomycotina</taxon>
        <taxon>Agaricomycetes</taxon>
        <taxon>Cantharellales</taxon>
        <taxon>Tulasnellaceae</taxon>
        <taxon>Tulasnella</taxon>
    </lineage>
</organism>
<protein>
    <submittedName>
        <fullName evidence="1">Uncharacterized protein</fullName>
    </submittedName>
</protein>
<reference evidence="2" key="2">
    <citation type="submission" date="2015-01" db="EMBL/GenBank/DDBJ databases">
        <title>Evolutionary Origins and Diversification of the Mycorrhizal Mutualists.</title>
        <authorList>
            <consortium name="DOE Joint Genome Institute"/>
            <consortium name="Mycorrhizal Genomics Consortium"/>
            <person name="Kohler A."/>
            <person name="Kuo A."/>
            <person name="Nagy L.G."/>
            <person name="Floudas D."/>
            <person name="Copeland A."/>
            <person name="Barry K.W."/>
            <person name="Cichocki N."/>
            <person name="Veneault-Fourrey C."/>
            <person name="LaButti K."/>
            <person name="Lindquist E.A."/>
            <person name="Lipzen A."/>
            <person name="Lundell T."/>
            <person name="Morin E."/>
            <person name="Murat C."/>
            <person name="Riley R."/>
            <person name="Ohm R."/>
            <person name="Sun H."/>
            <person name="Tunlid A."/>
            <person name="Henrissat B."/>
            <person name="Grigoriev I.V."/>
            <person name="Hibbett D.S."/>
            <person name="Martin F."/>
        </authorList>
    </citation>
    <scope>NUCLEOTIDE SEQUENCE [LARGE SCALE GENOMIC DNA]</scope>
    <source>
        <strain evidence="2">MUT 4182</strain>
    </source>
</reference>
<dbReference type="HOGENOM" id="CLU_086756_0_0_1"/>
<keyword evidence="2" id="KW-1185">Reference proteome</keyword>
<dbReference type="OrthoDB" id="3175958at2759"/>
<proteinExistence type="predicted"/>
<reference evidence="1 2" key="1">
    <citation type="submission" date="2014-04" db="EMBL/GenBank/DDBJ databases">
        <authorList>
            <consortium name="DOE Joint Genome Institute"/>
            <person name="Kuo A."/>
            <person name="Girlanda M."/>
            <person name="Perotto S."/>
            <person name="Kohler A."/>
            <person name="Nagy L.G."/>
            <person name="Floudas D."/>
            <person name="Copeland A."/>
            <person name="Barry K.W."/>
            <person name="Cichocki N."/>
            <person name="Veneault-Fourrey C."/>
            <person name="LaButti K."/>
            <person name="Lindquist E.A."/>
            <person name="Lipzen A."/>
            <person name="Lundell T."/>
            <person name="Morin E."/>
            <person name="Murat C."/>
            <person name="Sun H."/>
            <person name="Tunlid A."/>
            <person name="Henrissat B."/>
            <person name="Grigoriev I.V."/>
            <person name="Hibbett D.S."/>
            <person name="Martin F."/>
            <person name="Nordberg H.P."/>
            <person name="Cantor M.N."/>
            <person name="Hua S.X."/>
        </authorList>
    </citation>
    <scope>NUCLEOTIDE SEQUENCE [LARGE SCALE GENOMIC DNA]</scope>
    <source>
        <strain evidence="1 2">MUT 4182</strain>
    </source>
</reference>
<sequence>NWTSAASLDETISAWPSLPHLQILRFTKATHKTINIFLSKIDAPQLDAVEFIGAPINNDDGTVEITNSELPTIELPPKASWCLRFKSTTLQEIRETLEPIQNRISVVVEIDLMELVPKDTLAALFSKRHTLPVPVSTALIDTFSSLEKYLEAGWKWIVNRLPSVNWVIRKGRDGWTSLIPNRPPSLQELVEHIISATDRKFEL</sequence>
<feature type="non-terminal residue" evidence="1">
    <location>
        <position position="1"/>
    </location>
</feature>
<evidence type="ECO:0000313" key="1">
    <source>
        <dbReference type="EMBL" id="KIO16378.1"/>
    </source>
</evidence>